<comment type="function">
    <text evidence="17">Peptidoglycan polymerase that is essential for cell division.</text>
</comment>
<dbReference type="GO" id="GO:0071555">
    <property type="term" value="P:cell wall organization"/>
    <property type="evidence" value="ECO:0007669"/>
    <property type="project" value="UniProtKB-KW"/>
</dbReference>
<keyword evidence="14 17" id="KW-0961">Cell wall biogenesis/degradation</keyword>
<dbReference type="GO" id="GO:0009252">
    <property type="term" value="P:peptidoglycan biosynthetic process"/>
    <property type="evidence" value="ECO:0007669"/>
    <property type="project" value="UniProtKB-UniRule"/>
</dbReference>
<evidence type="ECO:0000256" key="16">
    <source>
        <dbReference type="ARBA" id="ARBA00049902"/>
    </source>
</evidence>
<protein>
    <recommendedName>
        <fullName evidence="17">Probable peptidoglycan glycosyltransferase FtsW</fullName>
        <shortName evidence="17">PGT</shortName>
        <ecNumber evidence="17">2.4.99.28</ecNumber>
    </recommendedName>
    <alternativeName>
        <fullName evidence="17">Cell division protein FtsW</fullName>
    </alternativeName>
    <alternativeName>
        <fullName evidence="17">Cell wall polymerase</fullName>
    </alternativeName>
    <alternativeName>
        <fullName evidence="17">Peptidoglycan polymerase</fullName>
        <shortName evidence="17">PG polymerase</shortName>
    </alternativeName>
</protein>
<dbReference type="GO" id="GO:0008955">
    <property type="term" value="F:peptidoglycan glycosyltransferase activity"/>
    <property type="evidence" value="ECO:0007669"/>
    <property type="project" value="UniProtKB-UniRule"/>
</dbReference>
<evidence type="ECO:0000313" key="19">
    <source>
        <dbReference type="Proteomes" id="UP000484885"/>
    </source>
</evidence>
<dbReference type="RefSeq" id="WP_164212052.1">
    <property type="nucleotide sequence ID" value="NZ_JAAGSC010000043.1"/>
</dbReference>
<dbReference type="Pfam" id="PF01098">
    <property type="entry name" value="FTSW_RODA_SPOVE"/>
    <property type="match status" value="1"/>
</dbReference>
<keyword evidence="3 17" id="KW-1003">Cell membrane</keyword>
<dbReference type="AlphaFoldDB" id="A0A845V944"/>
<dbReference type="PANTHER" id="PTHR30474">
    <property type="entry name" value="CELL CYCLE PROTEIN"/>
    <property type="match status" value="1"/>
</dbReference>
<keyword evidence="10 17" id="KW-0573">Peptidoglycan synthesis</keyword>
<dbReference type="InterPro" id="IPR001182">
    <property type="entry name" value="FtsW/RodA"/>
</dbReference>
<evidence type="ECO:0000256" key="9">
    <source>
        <dbReference type="ARBA" id="ARBA00022960"/>
    </source>
</evidence>
<evidence type="ECO:0000256" key="14">
    <source>
        <dbReference type="ARBA" id="ARBA00023316"/>
    </source>
</evidence>
<reference evidence="18 19" key="1">
    <citation type="submission" date="2020-02" db="EMBL/GenBank/DDBJ databases">
        <authorList>
            <person name="Zhang X.-Y."/>
        </authorList>
    </citation>
    <scope>NUCLEOTIDE SEQUENCE [LARGE SCALE GENOMIC DNA]</scope>
    <source>
        <strain evidence="18 19">C33</strain>
    </source>
</reference>
<dbReference type="EMBL" id="JAAGSC010000043">
    <property type="protein sequence ID" value="NDY96671.1"/>
    <property type="molecule type" value="Genomic_DNA"/>
</dbReference>
<dbReference type="UniPathway" id="UPA00219"/>
<evidence type="ECO:0000256" key="6">
    <source>
        <dbReference type="ARBA" id="ARBA00022676"/>
    </source>
</evidence>
<comment type="catalytic activity">
    <reaction evidence="16 17">
        <text>[GlcNAc-(1-&gt;4)-Mur2Ac(oyl-L-Ala-gamma-D-Glu-L-Lys-D-Ala-D-Ala)](n)-di-trans,octa-cis-undecaprenyl diphosphate + beta-D-GlcNAc-(1-&gt;4)-Mur2Ac(oyl-L-Ala-gamma-D-Glu-L-Lys-D-Ala-D-Ala)-di-trans,octa-cis-undecaprenyl diphosphate = [GlcNAc-(1-&gt;4)-Mur2Ac(oyl-L-Ala-gamma-D-Glu-L-Lys-D-Ala-D-Ala)](n+1)-di-trans,octa-cis-undecaprenyl diphosphate + di-trans,octa-cis-undecaprenyl diphosphate + H(+)</text>
        <dbReference type="Rhea" id="RHEA:23708"/>
        <dbReference type="Rhea" id="RHEA-COMP:9602"/>
        <dbReference type="Rhea" id="RHEA-COMP:9603"/>
        <dbReference type="ChEBI" id="CHEBI:15378"/>
        <dbReference type="ChEBI" id="CHEBI:58405"/>
        <dbReference type="ChEBI" id="CHEBI:60033"/>
        <dbReference type="ChEBI" id="CHEBI:78435"/>
        <dbReference type="EC" id="2.4.99.28"/>
    </reaction>
</comment>
<dbReference type="InterPro" id="IPR013437">
    <property type="entry name" value="FtsW"/>
</dbReference>
<comment type="subcellular location">
    <subcellularLocation>
        <location evidence="17">Cell inner membrane</location>
        <topology evidence="17">Multi-pass membrane protein</topology>
    </subcellularLocation>
    <subcellularLocation>
        <location evidence="1">Cell membrane</location>
        <topology evidence="1">Multi-pass membrane protein</topology>
    </subcellularLocation>
    <text evidence="17">Localizes to the division septum.</text>
</comment>
<dbReference type="GO" id="GO:0043093">
    <property type="term" value="P:FtsZ-dependent cytokinesis"/>
    <property type="evidence" value="ECO:0007669"/>
    <property type="project" value="UniProtKB-UniRule"/>
</dbReference>
<feature type="transmembrane region" description="Helical" evidence="17">
    <location>
        <begin position="176"/>
        <end position="192"/>
    </location>
</feature>
<evidence type="ECO:0000313" key="18">
    <source>
        <dbReference type="EMBL" id="NDY96671.1"/>
    </source>
</evidence>
<sequence>MSTRRQAHRWKDAPRRAGLDPVLLITASSLLAIGVVMVASTSIAIAESYSVTVWHFVIRHLIYVLLGVGLTIGLRVVGTRQIERLAPFGLVAAIAVLLLPFIPGLGHEVNGSTRWINLGVARFQVVEAAKLLIIVFIALYLARRPELDRRGFGDTLKPLLAAGLLGVILLKQPDMGSAVVIVAIVGGMVWLAGAAWRHLFVLGLTSLPLITVAALEPYRLQRVMTFVDPWADPFNAGFQLTQALIAVGRGQITGVGLGSSVQKLYYLPEAHTDFIFAVLAEEFGLLGIALVLVLFGLLVGRILQVGLRAQAMDRPFQAFLCWGVGLWIGIQALVSIGVNLGLLPTKGLTLPLISAGGSSLIMTILGIGLVIRVQWELQRETLSRPRRREQWAV</sequence>
<evidence type="ECO:0000256" key="2">
    <source>
        <dbReference type="ARBA" id="ARBA00004752"/>
    </source>
</evidence>
<feature type="transmembrane region" description="Helical" evidence="17">
    <location>
        <begin position="21"/>
        <end position="45"/>
    </location>
</feature>
<evidence type="ECO:0000256" key="15">
    <source>
        <dbReference type="ARBA" id="ARBA00038053"/>
    </source>
</evidence>
<feature type="transmembrane region" description="Helical" evidence="17">
    <location>
        <begin position="85"/>
        <end position="103"/>
    </location>
</feature>
<evidence type="ECO:0000256" key="4">
    <source>
        <dbReference type="ARBA" id="ARBA00022519"/>
    </source>
</evidence>
<keyword evidence="19" id="KW-1185">Reference proteome</keyword>
<dbReference type="GO" id="GO:0005886">
    <property type="term" value="C:plasma membrane"/>
    <property type="evidence" value="ECO:0007669"/>
    <property type="project" value="UniProtKB-SubCell"/>
</dbReference>
<comment type="similarity">
    <text evidence="15 17">Belongs to the SEDS family. FtsW subfamily.</text>
</comment>
<dbReference type="PANTHER" id="PTHR30474:SF2">
    <property type="entry name" value="PEPTIDOGLYCAN GLYCOSYLTRANSFERASE FTSW-RELATED"/>
    <property type="match status" value="1"/>
</dbReference>
<dbReference type="EC" id="2.4.99.28" evidence="17"/>
<keyword evidence="13 17" id="KW-0131">Cell cycle</keyword>
<comment type="pathway">
    <text evidence="2 17">Cell wall biogenesis; peptidoglycan biosynthesis.</text>
</comment>
<keyword evidence="12 17" id="KW-0472">Membrane</keyword>
<keyword evidence="7 17" id="KW-0808">Transferase</keyword>
<keyword evidence="4 17" id="KW-0997">Cell inner membrane</keyword>
<evidence type="ECO:0000256" key="8">
    <source>
        <dbReference type="ARBA" id="ARBA00022692"/>
    </source>
</evidence>
<feature type="transmembrane region" description="Helical" evidence="17">
    <location>
        <begin position="348"/>
        <end position="371"/>
    </location>
</feature>
<evidence type="ECO:0000256" key="10">
    <source>
        <dbReference type="ARBA" id="ARBA00022984"/>
    </source>
</evidence>
<dbReference type="GO" id="GO:0008360">
    <property type="term" value="P:regulation of cell shape"/>
    <property type="evidence" value="ECO:0007669"/>
    <property type="project" value="UniProtKB-KW"/>
</dbReference>
<evidence type="ECO:0000256" key="12">
    <source>
        <dbReference type="ARBA" id="ARBA00023136"/>
    </source>
</evidence>
<organism evidence="18 19">
    <name type="scientific">Wenzhouxiangella limi</name>
    <dbReference type="NCBI Taxonomy" id="2707351"/>
    <lineage>
        <taxon>Bacteria</taxon>
        <taxon>Pseudomonadati</taxon>
        <taxon>Pseudomonadota</taxon>
        <taxon>Gammaproteobacteria</taxon>
        <taxon>Chromatiales</taxon>
        <taxon>Wenzhouxiangellaceae</taxon>
        <taxon>Wenzhouxiangella</taxon>
    </lineage>
</organism>
<dbReference type="GO" id="GO:0032153">
    <property type="term" value="C:cell division site"/>
    <property type="evidence" value="ECO:0007669"/>
    <property type="project" value="UniProtKB-UniRule"/>
</dbReference>
<keyword evidence="5 17" id="KW-0132">Cell division</keyword>
<evidence type="ECO:0000256" key="13">
    <source>
        <dbReference type="ARBA" id="ARBA00023306"/>
    </source>
</evidence>
<keyword evidence="11 17" id="KW-1133">Transmembrane helix</keyword>
<evidence type="ECO:0000256" key="11">
    <source>
        <dbReference type="ARBA" id="ARBA00022989"/>
    </source>
</evidence>
<feature type="transmembrane region" description="Helical" evidence="17">
    <location>
        <begin position="319"/>
        <end position="342"/>
    </location>
</feature>
<name>A0A845V944_9GAMM</name>
<keyword evidence="9 17" id="KW-0133">Cell shape</keyword>
<feature type="transmembrane region" description="Helical" evidence="17">
    <location>
        <begin position="274"/>
        <end position="299"/>
    </location>
</feature>
<gene>
    <name evidence="17 18" type="primary">ftsW</name>
    <name evidence="18" type="ORF">G3I74_13125</name>
</gene>
<evidence type="ECO:0000256" key="17">
    <source>
        <dbReference type="HAMAP-Rule" id="MF_00913"/>
    </source>
</evidence>
<proteinExistence type="inferred from homology"/>
<comment type="caution">
    <text evidence="18">The sequence shown here is derived from an EMBL/GenBank/DDBJ whole genome shotgun (WGS) entry which is preliminary data.</text>
</comment>
<evidence type="ECO:0000256" key="5">
    <source>
        <dbReference type="ARBA" id="ARBA00022618"/>
    </source>
</evidence>
<evidence type="ECO:0000256" key="1">
    <source>
        <dbReference type="ARBA" id="ARBA00004651"/>
    </source>
</evidence>
<accession>A0A845V944</accession>
<dbReference type="GO" id="GO:0015648">
    <property type="term" value="F:lipid-linked peptidoglycan transporter activity"/>
    <property type="evidence" value="ECO:0007669"/>
    <property type="project" value="TreeGrafter"/>
</dbReference>
<dbReference type="Proteomes" id="UP000484885">
    <property type="component" value="Unassembled WGS sequence"/>
</dbReference>
<keyword evidence="6 17" id="KW-0328">Glycosyltransferase</keyword>
<dbReference type="NCBIfam" id="TIGR02614">
    <property type="entry name" value="ftsW"/>
    <property type="match status" value="1"/>
</dbReference>
<evidence type="ECO:0000256" key="3">
    <source>
        <dbReference type="ARBA" id="ARBA00022475"/>
    </source>
</evidence>
<keyword evidence="8 17" id="KW-0812">Transmembrane</keyword>
<feature type="transmembrane region" description="Helical" evidence="17">
    <location>
        <begin position="123"/>
        <end position="142"/>
    </location>
</feature>
<evidence type="ECO:0000256" key="7">
    <source>
        <dbReference type="ARBA" id="ARBA00022679"/>
    </source>
</evidence>
<dbReference type="HAMAP" id="MF_00913">
    <property type="entry name" value="PGT_FtsW_proteobact"/>
    <property type="match status" value="1"/>
</dbReference>
<feature type="transmembrane region" description="Helical" evidence="17">
    <location>
        <begin position="57"/>
        <end position="78"/>
    </location>
</feature>